<dbReference type="Proteomes" id="UP000218267">
    <property type="component" value="Chromosome"/>
</dbReference>
<keyword evidence="1" id="KW-0175">Coiled coil</keyword>
<protein>
    <recommendedName>
        <fullName evidence="6">tRNA (Guanine-N1)-methyltransferase</fullName>
    </recommendedName>
</protein>
<dbReference type="RefSeq" id="WP_145957680.1">
    <property type="nucleotide sequence ID" value="NZ_AP018042.1"/>
</dbReference>
<feature type="coiled-coil region" evidence="1">
    <location>
        <begin position="118"/>
        <end position="149"/>
    </location>
</feature>
<dbReference type="SUPFAM" id="SSF58100">
    <property type="entry name" value="Bacterial hemolysins"/>
    <property type="match status" value="1"/>
</dbReference>
<keyword evidence="2" id="KW-0812">Transmembrane</keyword>
<evidence type="ECO:0000313" key="5">
    <source>
        <dbReference type="Proteomes" id="UP000218267"/>
    </source>
</evidence>
<keyword evidence="5" id="KW-1185">Reference proteome</keyword>
<evidence type="ECO:0008006" key="6">
    <source>
        <dbReference type="Google" id="ProtNLM"/>
    </source>
</evidence>
<proteinExistence type="predicted"/>
<dbReference type="EMBL" id="AP018042">
    <property type="protein sequence ID" value="BAX81961.1"/>
    <property type="molecule type" value="Genomic_DNA"/>
</dbReference>
<dbReference type="AlphaFoldDB" id="A0A1Y1CRU5"/>
<evidence type="ECO:0000256" key="2">
    <source>
        <dbReference type="SAM" id="Phobius"/>
    </source>
</evidence>
<keyword evidence="3" id="KW-0732">Signal</keyword>
<reference evidence="5" key="2">
    <citation type="journal article" date="2020" name="Antonie Van Leeuwenhoek">
        <title>Labilibaculum antarcticum sp. nov., a novel facultative anaerobic, psychrotorelant bacterium isolated from marine sediment of Antarctica.</title>
        <authorList>
            <person name="Watanabe M."/>
            <person name="Kojima H."/>
            <person name="Fukui M."/>
        </authorList>
    </citation>
    <scope>NUCLEOTIDE SEQUENCE [LARGE SCALE GENOMIC DNA]</scope>
    <source>
        <strain evidence="5">SPP2</strain>
    </source>
</reference>
<evidence type="ECO:0000256" key="1">
    <source>
        <dbReference type="SAM" id="Coils"/>
    </source>
</evidence>
<sequence>MKIYKTFFSITLFALFSLSTFAQTTETSTEVKAEVKKQEVTTQEVTKPKAKTPVVRKPSKSYLDEGSIKEQFDYMMSKSNRYEDYKVVKKSSLDKFQSNVTDSLNFVKKNLLDSKSLVSTQNTEISSLKKELQTAKDQLEETVKSKDSMGLLGMQLPKSTYNTIMWVLILISLLVAGICFFLFKRSHVITVETKDTLEDVREEFDTHRKNALVREQKLARKLQDEVIKNKNLGL</sequence>
<accession>A0A1Y1CRU5</accession>
<feature type="signal peptide" evidence="3">
    <location>
        <begin position="1"/>
        <end position="22"/>
    </location>
</feature>
<dbReference type="OrthoDB" id="981213at2"/>
<name>A0A1Y1CRU5_9BACT</name>
<keyword evidence="2" id="KW-1133">Transmembrane helix</keyword>
<dbReference type="KEGG" id="mbas:ALGA_3669"/>
<feature type="transmembrane region" description="Helical" evidence="2">
    <location>
        <begin position="164"/>
        <end position="183"/>
    </location>
</feature>
<keyword evidence="2" id="KW-0472">Membrane</keyword>
<evidence type="ECO:0000256" key="3">
    <source>
        <dbReference type="SAM" id="SignalP"/>
    </source>
</evidence>
<feature type="chain" id="PRO_5013095773" description="tRNA (Guanine-N1)-methyltransferase" evidence="3">
    <location>
        <begin position="23"/>
        <end position="234"/>
    </location>
</feature>
<evidence type="ECO:0000313" key="4">
    <source>
        <dbReference type="EMBL" id="BAX81961.1"/>
    </source>
</evidence>
<reference evidence="4 5" key="1">
    <citation type="journal article" date="2018" name="Mar. Genomics">
        <title>Complete genome sequence of Marinifilaceae bacterium strain SPP2, isolated from the Antarctic marine sediment.</title>
        <authorList>
            <person name="Watanabe M."/>
            <person name="Kojima H."/>
            <person name="Fukui M."/>
        </authorList>
    </citation>
    <scope>NUCLEOTIDE SEQUENCE [LARGE SCALE GENOMIC DNA]</scope>
    <source>
        <strain evidence="4 5">SPP2</strain>
    </source>
</reference>
<organism evidence="4 5">
    <name type="scientific">Labilibaculum antarcticum</name>
    <dbReference type="NCBI Taxonomy" id="1717717"/>
    <lineage>
        <taxon>Bacteria</taxon>
        <taxon>Pseudomonadati</taxon>
        <taxon>Bacteroidota</taxon>
        <taxon>Bacteroidia</taxon>
        <taxon>Marinilabiliales</taxon>
        <taxon>Marinifilaceae</taxon>
        <taxon>Labilibaculum</taxon>
    </lineage>
</organism>
<gene>
    <name evidence="4" type="ORF">ALGA_3669</name>
</gene>